<dbReference type="Proteomes" id="UP001501509">
    <property type="component" value="Unassembled WGS sequence"/>
</dbReference>
<accession>A0ABP6CRC0</accession>
<name>A0ABP6CRC0_9ACTN</name>
<evidence type="ECO:0000313" key="1">
    <source>
        <dbReference type="EMBL" id="GAA2626610.1"/>
    </source>
</evidence>
<sequence>MRRLPEKLNRAAQAALTSNYVSMSDLHWDEVKKFFDPDLMGALPDLYIRDTTAEDWQKVFDLVRDRGWEWKFQQGFAERPLPTAAEALNRPTDADTVELRVWPAPGVLAIVRPWSATEINFDIDLRELQGQQGVDTLCRFLRDLGRELGKSVTVTPEGGSPERAVLGYDLASDRVLLLADPAL</sequence>
<protein>
    <submittedName>
        <fullName evidence="1">Uncharacterized protein</fullName>
    </submittedName>
</protein>
<evidence type="ECO:0000313" key="2">
    <source>
        <dbReference type="Proteomes" id="UP001501509"/>
    </source>
</evidence>
<comment type="caution">
    <text evidence="1">The sequence shown here is derived from an EMBL/GenBank/DDBJ whole genome shotgun (WGS) entry which is preliminary data.</text>
</comment>
<dbReference type="EMBL" id="BAAATD010000013">
    <property type="protein sequence ID" value="GAA2626610.1"/>
    <property type="molecule type" value="Genomic_DNA"/>
</dbReference>
<proteinExistence type="predicted"/>
<gene>
    <name evidence="1" type="ORF">GCM10010411_74470</name>
</gene>
<keyword evidence="2" id="KW-1185">Reference proteome</keyword>
<reference evidence="2" key="1">
    <citation type="journal article" date="2019" name="Int. J. Syst. Evol. Microbiol.">
        <title>The Global Catalogue of Microorganisms (GCM) 10K type strain sequencing project: providing services to taxonomists for standard genome sequencing and annotation.</title>
        <authorList>
            <consortium name="The Broad Institute Genomics Platform"/>
            <consortium name="The Broad Institute Genome Sequencing Center for Infectious Disease"/>
            <person name="Wu L."/>
            <person name="Ma J."/>
        </authorList>
    </citation>
    <scope>NUCLEOTIDE SEQUENCE [LARGE SCALE GENOMIC DNA]</scope>
    <source>
        <strain evidence="2">JCM 6833</strain>
    </source>
</reference>
<organism evidence="1 2">
    <name type="scientific">Actinomadura fulvescens</name>
    <dbReference type="NCBI Taxonomy" id="46160"/>
    <lineage>
        <taxon>Bacteria</taxon>
        <taxon>Bacillati</taxon>
        <taxon>Actinomycetota</taxon>
        <taxon>Actinomycetes</taxon>
        <taxon>Streptosporangiales</taxon>
        <taxon>Thermomonosporaceae</taxon>
        <taxon>Actinomadura</taxon>
    </lineage>
</organism>